<feature type="domain" description="Bacterial Ig" evidence="4">
    <location>
        <begin position="404"/>
        <end position="472"/>
    </location>
</feature>
<feature type="domain" description="Bacterial Ig" evidence="4">
    <location>
        <begin position="1013"/>
        <end position="1097"/>
    </location>
</feature>
<dbReference type="Proteomes" id="UP000216429">
    <property type="component" value="Unassembled WGS sequence"/>
</dbReference>
<feature type="domain" description="Bacterial Ig" evidence="4">
    <location>
        <begin position="1284"/>
        <end position="1367"/>
    </location>
</feature>
<reference evidence="6" key="1">
    <citation type="submission" date="2017-05" db="EMBL/GenBank/DDBJ databases">
        <title>Complete and WGS of Bordetella genogroups.</title>
        <authorList>
            <person name="Spilker T."/>
            <person name="Lipuma J."/>
        </authorList>
    </citation>
    <scope>NUCLEOTIDE SEQUENCE [LARGE SCALE GENOMIC DNA]</scope>
    <source>
        <strain evidence="6">AU6712</strain>
    </source>
</reference>
<proteinExistence type="inferred from homology"/>
<evidence type="ECO:0000313" key="5">
    <source>
        <dbReference type="EMBL" id="OZI70677.1"/>
    </source>
</evidence>
<dbReference type="Gene3D" id="2.60.40.10">
    <property type="entry name" value="Immunoglobulins"/>
    <property type="match status" value="11"/>
</dbReference>
<keyword evidence="6" id="KW-1185">Reference proteome</keyword>
<dbReference type="Pfam" id="PF17936">
    <property type="entry name" value="Big_6"/>
    <property type="match status" value="9"/>
</dbReference>
<comment type="similarity">
    <text evidence="1">Belongs to the intimin/invasin family.</text>
</comment>
<comment type="caution">
    <text evidence="5">The sequence shown here is derived from an EMBL/GenBank/DDBJ whole genome shotgun (WGS) entry which is preliminary data.</text>
</comment>
<dbReference type="OrthoDB" id="8641966at2"/>
<dbReference type="RefSeq" id="WP_094813670.1">
    <property type="nucleotide sequence ID" value="NZ_NEVU01000003.1"/>
</dbReference>
<feature type="region of interest" description="Disordered" evidence="2">
    <location>
        <begin position="1457"/>
        <end position="1481"/>
    </location>
</feature>
<feature type="domain" description="Bacterial Ig" evidence="4">
    <location>
        <begin position="923"/>
        <end position="1003"/>
    </location>
</feature>
<gene>
    <name evidence="5" type="ORF">CAL22_12160</name>
</gene>
<dbReference type="InterPro" id="IPR013783">
    <property type="entry name" value="Ig-like_fold"/>
</dbReference>
<feature type="region of interest" description="Disordered" evidence="2">
    <location>
        <begin position="18"/>
        <end position="42"/>
    </location>
</feature>
<dbReference type="PANTHER" id="PTHR39576:SF2">
    <property type="entry name" value="ATTACHING AND EFFACING PROTEIN HOMOLOG-RELATED"/>
    <property type="match status" value="1"/>
</dbReference>
<accession>A0A261VA44</accession>
<feature type="region of interest" description="Disordered" evidence="2">
    <location>
        <begin position="1013"/>
        <end position="1034"/>
    </location>
</feature>
<evidence type="ECO:0000313" key="6">
    <source>
        <dbReference type="Proteomes" id="UP000216429"/>
    </source>
</evidence>
<dbReference type="PANTHER" id="PTHR39576">
    <property type="entry name" value="ATTACHING AND EFFACING PROTEIN HOMOLOG-RELATED-RELATED"/>
    <property type="match status" value="1"/>
</dbReference>
<dbReference type="Pfam" id="PF11924">
    <property type="entry name" value="IAT_beta"/>
    <property type="match status" value="1"/>
</dbReference>
<feature type="domain" description="Bacterial Ig" evidence="4">
    <location>
        <begin position="1478"/>
        <end position="1547"/>
    </location>
</feature>
<sequence length="1682" mass="177766">MSKHIYRLVRSLAPGAGTRRQVRGHNDRQARRACRRGKRRARQSVAATVGGSLLMQSLLPLSVLARGAPVLAPADDAAAQPEPPAWAETLAAQWRDLAAQQREGQTSGLNGRYLRLQAQGELNRALQDAVAKARGSGLPWLRHLDGALQLDLATGRRSVAFNTIEELQRSGKESLLAQLGAHSQNDRPTANAGAVYRRQLDGGWLLGVNGFLDHEFGKRHWRASVGWEAIAPAFTLHGNVYAPLSGWRGSRHEDRLQERPASGVDFGMRYRPAAVPGLSLSAAYFRWNGASVDFYDNGQPQHRASGFRYGLEYRPIPLLSLGLEQTKVLGGERQIRVQIGLSISWDEPLAKQLRRLPADAAPFSAENPRMALVSRESRIVLKTRRKEIILALSLTQLSTHVINGRVTVAGLTQPYATVEIRMPDGSAGSASADAAGRYRYTSDTDQPSGQLVLRARNADGDQSQELTVPYVDQVVLGKLQVALLTMSPQPADRALALSGKTEPSVDVVVHFPNGESVSAKSDGKGLFKARSRRAVGQGQVLVRAIDPQTREEARTGAQYQPPPAVAPTIDAVLTDEDTGRVTVLGQAEPGSDVELTFPDGSRERAAVGAEGRYRLTSAGDVPSGPLRALRVPRPGEEEAATVRPYVDVRDKTPPAAPVIVRVVTAADTGRVTVVGQAEPDAEAELIFPDGSRRRLKVGEDGTFEAQSDGDVPAGSIVAGATDAAGNPGPKVTLDYHDSIDRTAPDAPVIETVEAEAHAGRVTVAGQAEPGAQVEVVFPDGSVRRVQADQQGRFRVTSDKDQESGSILAAATDAAGNRSPVIRHDYADAIDRTAPQAPTIEGLHTQAETGRVTVEGMAEPQAMVTLRFPDGEVLRVPAGVDGRYRATSSGDIASGEVVAQASDAAGNVSPRVARDYQDTVDKTAPAAPSILAAVADDTTGRLTVRGEAEPQAWVEVRFPDHSVERVQADAQGQYRATSLRDVESGPVYATATDAAGNRGPQTRHDYRDTVDRTAPDAPSIDAAAADPGTGQVTVTGRAEPGAAVTVHWPDGSSTTSTAAGDGQYTATSAADIASGNITAYVTDAAGNQSARTRYVYRDQVDATPPDAPEVVSVAADPATGKVTVTGTAEPGARVTLRFPDGSSKVITADAGGGFTATSERDVESGTITVQATDRAGNVGRPTHHAYQDQVDVTAPPAPHISKVSTDSHTGYVTVTGQAEPRAVLRVQWPDGSTTSTVAAADGSYMASSSRDMMSGRIVVQASDAAGNASPPAQQAYVDEVDATPPAAPTIVSATADAQSGRVTVTGRAEPASTVTVRFPDGTSVTVQSDAQGAYSAVSRQDIGSGAITARAADAAGNTSGTTTYDYHDKVDVTPPAAPVISGVNTDTQTGRVTVSGQAEPGASVTVVFSDGSQQRVQAGADGRFEAQSAQDVPSGNIVIRATDAAGNQGAAATRQYNDEIDKTPPGVPSMNAPETDSSNGRVTVRGKTEPLAWVDVTFPGGSKKTARADKNGNYAVSSDQDIASGEIRALARDEAGNTSAPATRQYQDSRTGAKLPSSAVLFELSSQHYLSISKSGNSGGRLWMLYLDLKYKDKAKVSVHPTNISGGYDLVVANYVQRNIETELRYDRSKRRNVFAIGFRDRLSDKKSVSIVPRGRYNNLVELRVTIPGEGVYRLMLNVQVYD</sequence>
<dbReference type="GO" id="GO:0009279">
    <property type="term" value="C:cell outer membrane"/>
    <property type="evidence" value="ECO:0007669"/>
    <property type="project" value="TreeGrafter"/>
</dbReference>
<feature type="domain" description="Bacterial Ig" evidence="4">
    <location>
        <begin position="1374"/>
        <end position="1457"/>
    </location>
</feature>
<name>A0A261VA44_9BORD</name>
<dbReference type="EMBL" id="NEVU01000003">
    <property type="protein sequence ID" value="OZI70677.1"/>
    <property type="molecule type" value="Genomic_DNA"/>
</dbReference>
<evidence type="ECO:0000256" key="2">
    <source>
        <dbReference type="SAM" id="MobiDB-lite"/>
    </source>
</evidence>
<organism evidence="5 6">
    <name type="scientific">Bordetella genomosp. 12</name>
    <dbReference type="NCBI Taxonomy" id="463035"/>
    <lineage>
        <taxon>Bacteria</taxon>
        <taxon>Pseudomonadati</taxon>
        <taxon>Pseudomonadota</taxon>
        <taxon>Betaproteobacteria</taxon>
        <taxon>Burkholderiales</taxon>
        <taxon>Alcaligenaceae</taxon>
        <taxon>Bordetella</taxon>
    </lineage>
</organism>
<evidence type="ECO:0000259" key="4">
    <source>
        <dbReference type="Pfam" id="PF17936"/>
    </source>
</evidence>
<feature type="domain" description="Bacterial Ig" evidence="4">
    <location>
        <begin position="1104"/>
        <end position="1187"/>
    </location>
</feature>
<dbReference type="InterPro" id="IPR024519">
    <property type="entry name" value="IAT_beta"/>
</dbReference>
<feature type="region of interest" description="Disordered" evidence="2">
    <location>
        <begin position="989"/>
        <end position="1008"/>
    </location>
</feature>
<feature type="domain" description="Bacterial Ig" evidence="4">
    <location>
        <begin position="1193"/>
        <end position="1276"/>
    </location>
</feature>
<evidence type="ECO:0000259" key="3">
    <source>
        <dbReference type="Pfam" id="PF11924"/>
    </source>
</evidence>
<evidence type="ECO:0008006" key="7">
    <source>
        <dbReference type="Google" id="ProtNLM"/>
    </source>
</evidence>
<dbReference type="InterPro" id="IPR041498">
    <property type="entry name" value="Big_6"/>
</dbReference>
<protein>
    <recommendedName>
        <fullName evidence="7">Inverse autotransporter beta-domain domain-containing protein</fullName>
    </recommendedName>
</protein>
<feature type="compositionally biased region" description="Polar residues" evidence="2">
    <location>
        <begin position="1471"/>
        <end position="1480"/>
    </location>
</feature>
<dbReference type="InterPro" id="IPR051715">
    <property type="entry name" value="Intimin-Invasin_domain"/>
</dbReference>
<dbReference type="Gene3D" id="2.40.160.160">
    <property type="entry name" value="Inverse autotransporter, beta-domain"/>
    <property type="match status" value="1"/>
</dbReference>
<dbReference type="InterPro" id="IPR038177">
    <property type="entry name" value="IAT_beta_sf"/>
</dbReference>
<evidence type="ECO:0000256" key="1">
    <source>
        <dbReference type="ARBA" id="ARBA00010116"/>
    </source>
</evidence>
<feature type="compositionally biased region" description="Basic residues" evidence="2">
    <location>
        <begin position="31"/>
        <end position="42"/>
    </location>
</feature>
<feature type="domain" description="Inverse autotransporter beta-domain" evidence="3">
    <location>
        <begin position="111"/>
        <end position="376"/>
    </location>
</feature>
<feature type="domain" description="Bacterial Ig" evidence="4">
    <location>
        <begin position="743"/>
        <end position="821"/>
    </location>
</feature>
<feature type="compositionally biased region" description="Low complexity" evidence="2">
    <location>
        <begin position="1014"/>
        <end position="1026"/>
    </location>
</feature>